<dbReference type="Proteomes" id="UP000683139">
    <property type="component" value="Unassembled WGS sequence"/>
</dbReference>
<sequence>MKKIAMLGLSLILLGLIVLPIQGQAASHIEPGALTAPPPGLIQPLTLFDPNFSYLERGAGYISELSNGRLNIWGDTAATVHVDEIGVGLTLQRWTGSVWIDVISGTPAIDSDSAYTYQSHILTSVAKGYYYRTKSSHWITHGDVYESGTRYSGSLLLPL</sequence>
<gene>
    <name evidence="1" type="ORF">J40TS1_12320</name>
</gene>
<protein>
    <submittedName>
        <fullName evidence="1">Uncharacterized protein</fullName>
    </submittedName>
</protein>
<reference evidence="1" key="1">
    <citation type="submission" date="2021-03" db="EMBL/GenBank/DDBJ databases">
        <title>Antimicrobial resistance genes in bacteria isolated from Japanese honey, and their potential for conferring macrolide and lincosamide resistance in the American foulbrood pathogen Paenibacillus larvae.</title>
        <authorList>
            <person name="Okamoto M."/>
            <person name="Kumagai M."/>
            <person name="Kanamori H."/>
            <person name="Takamatsu D."/>
        </authorList>
    </citation>
    <scope>NUCLEOTIDE SEQUENCE</scope>
    <source>
        <strain evidence="1">J40TS1</strain>
    </source>
</reference>
<name>A0A920CWT2_9BACL</name>
<comment type="caution">
    <text evidence="1">The sequence shown here is derived from an EMBL/GenBank/DDBJ whole genome shotgun (WGS) entry which is preliminary data.</text>
</comment>
<keyword evidence="2" id="KW-1185">Reference proteome</keyword>
<dbReference type="AlphaFoldDB" id="A0A920CWT2"/>
<dbReference type="RefSeq" id="WP_213513887.1">
    <property type="nucleotide sequence ID" value="NZ_BOSE01000002.1"/>
</dbReference>
<proteinExistence type="predicted"/>
<organism evidence="1 2">
    <name type="scientific">Paenibacillus montaniterrae</name>
    <dbReference type="NCBI Taxonomy" id="429341"/>
    <lineage>
        <taxon>Bacteria</taxon>
        <taxon>Bacillati</taxon>
        <taxon>Bacillota</taxon>
        <taxon>Bacilli</taxon>
        <taxon>Bacillales</taxon>
        <taxon>Paenibacillaceae</taxon>
        <taxon>Paenibacillus</taxon>
    </lineage>
</organism>
<dbReference type="EMBL" id="BOSE01000002">
    <property type="protein sequence ID" value="GIP15590.1"/>
    <property type="molecule type" value="Genomic_DNA"/>
</dbReference>
<evidence type="ECO:0000313" key="1">
    <source>
        <dbReference type="EMBL" id="GIP15590.1"/>
    </source>
</evidence>
<evidence type="ECO:0000313" key="2">
    <source>
        <dbReference type="Proteomes" id="UP000683139"/>
    </source>
</evidence>
<accession>A0A920CWT2</accession>